<keyword evidence="2" id="KW-1185">Reference proteome</keyword>
<protein>
    <submittedName>
        <fullName evidence="1">Uncharacterized protein</fullName>
    </submittedName>
</protein>
<name>A0ABR2H109_9EUKA</name>
<accession>A0ABR2H109</accession>
<reference evidence="1 2" key="1">
    <citation type="submission" date="2024-04" db="EMBL/GenBank/DDBJ databases">
        <title>Tritrichomonas musculus Genome.</title>
        <authorList>
            <person name="Alves-Ferreira E."/>
            <person name="Grigg M."/>
            <person name="Lorenzi H."/>
            <person name="Galac M."/>
        </authorList>
    </citation>
    <scope>NUCLEOTIDE SEQUENCE [LARGE SCALE GENOMIC DNA]</scope>
    <source>
        <strain evidence="1 2">EAF2021</strain>
    </source>
</reference>
<proteinExistence type="predicted"/>
<evidence type="ECO:0000313" key="1">
    <source>
        <dbReference type="EMBL" id="KAK8839878.1"/>
    </source>
</evidence>
<evidence type="ECO:0000313" key="2">
    <source>
        <dbReference type="Proteomes" id="UP001470230"/>
    </source>
</evidence>
<comment type="caution">
    <text evidence="1">The sequence shown here is derived from an EMBL/GenBank/DDBJ whole genome shotgun (WGS) entry which is preliminary data.</text>
</comment>
<sequence>MPIPRKSHDEFFQPQDSLYANFTFFPDGLMNDDENDDDFESHDIFSNHLSHLFEFYMSMFDERIEESTESSANVNYEESSEENLFNLSLPYYPSIDFSYYHVVSRFDLHFHSNNLRKNNEITCFGTDEELDRYFRNKCFKILKNKSDYKIYKMIKATEIATGTKRIQEMKFHVNKNQQLYLQQFINRKRTPNILFRRNQMIKS</sequence>
<dbReference type="Proteomes" id="UP001470230">
    <property type="component" value="Unassembled WGS sequence"/>
</dbReference>
<organism evidence="1 2">
    <name type="scientific">Tritrichomonas musculus</name>
    <dbReference type="NCBI Taxonomy" id="1915356"/>
    <lineage>
        <taxon>Eukaryota</taxon>
        <taxon>Metamonada</taxon>
        <taxon>Parabasalia</taxon>
        <taxon>Tritrichomonadida</taxon>
        <taxon>Tritrichomonadidae</taxon>
        <taxon>Tritrichomonas</taxon>
    </lineage>
</organism>
<gene>
    <name evidence="1" type="ORF">M9Y10_031591</name>
</gene>
<dbReference type="EMBL" id="JAPFFF010000050">
    <property type="protein sequence ID" value="KAK8839878.1"/>
    <property type="molecule type" value="Genomic_DNA"/>
</dbReference>